<name>H1LCD0_9LACO</name>
<dbReference type="AlphaFoldDB" id="H1LCD0"/>
<reference evidence="2 3" key="1">
    <citation type="submission" date="2011-09" db="EMBL/GenBank/DDBJ databases">
        <authorList>
            <person name="Weinstock G."/>
            <person name="Sodergren E."/>
            <person name="Clifton S."/>
            <person name="Fulton L."/>
            <person name="Fulton B."/>
            <person name="Courtney L."/>
            <person name="Fronick C."/>
            <person name="Harrison M."/>
            <person name="Strong C."/>
            <person name="Farmer C."/>
            <person name="Delahaunty K."/>
            <person name="Markovic C."/>
            <person name="Hall O."/>
            <person name="Minx P."/>
            <person name="Tomlinson C."/>
            <person name="Mitreva M."/>
            <person name="Hou S."/>
            <person name="Chen J."/>
            <person name="Wollam A."/>
            <person name="Pepin K.H."/>
            <person name="Johnson M."/>
            <person name="Bhonagiri V."/>
            <person name="Zhang X."/>
            <person name="Suruliraj S."/>
            <person name="Warren W."/>
            <person name="Chinwalla A."/>
            <person name="Mardis E.R."/>
            <person name="Wilson R.K."/>
        </authorList>
    </citation>
    <scope>NUCLEOTIDE SEQUENCE [LARGE SCALE GENOMIC DNA]</scope>
    <source>
        <strain evidence="2 3">F0435</strain>
    </source>
</reference>
<dbReference type="EMBL" id="AGRJ01000028">
    <property type="protein sequence ID" value="EHO54075.1"/>
    <property type="molecule type" value="Genomic_DNA"/>
</dbReference>
<dbReference type="Proteomes" id="UP000005025">
    <property type="component" value="Unassembled WGS sequence"/>
</dbReference>
<evidence type="ECO:0000313" key="3">
    <source>
        <dbReference type="Proteomes" id="UP000005025"/>
    </source>
</evidence>
<dbReference type="PATRIC" id="fig|797516.3.peg.211"/>
<evidence type="ECO:0000313" key="2">
    <source>
        <dbReference type="EMBL" id="EHO54075.1"/>
    </source>
</evidence>
<feature type="compositionally biased region" description="Low complexity" evidence="1">
    <location>
        <begin position="165"/>
        <end position="195"/>
    </location>
</feature>
<sequence length="560" mass="59366">MCLVISLTILRDILDLFFAERQLEESILKISIKKSLFVGLAALGFVAAAGAANANTASAKTYAKVVSNKKLSTNATDRNVNFTGTSALYTKAGTLKGARVKASKTTLNGLASATTSKSNVRAYRVATTNRGSVYYKVVTFDGQYRGWIYGGKSANAFAGGVKSYSTTTDPTPATASTTSNSSSASSTTTPSNQNTGLTDAQKSATYKIATTGTANDGTQVTYTTPAWTQYKQGRVMTDSSKYKDATFKIADQTTRTREGDLWVKITATDSANSAANGWIKFSGLTTGTTPTDNFDANKSVKIAYRDVTTGKTIDKTNAWTTASANTKQGDATTNNVDNSGRSLTSYLSSVAAPSGYSYKLSSGTTVNPDLSNLTITPAATTAKFGDTLTVDVTPNAKATKVQYYYESAANGSIKPMSASDFAHGFPALTTDQQNSAFPSTTDSSDSFNVADYFGDTKTTNKFETALNAADNAHVAKAGSLTSPGTNKKTGNDHTGFFGTSFNNGNSRYFYVFNSKDTLDNNTPKQSKGATVKVVMQQFETNTQLPDKVNNQNGNTDYIAK</sequence>
<accession>H1LCD0</accession>
<comment type="caution">
    <text evidence="2">The sequence shown here is derived from an EMBL/GenBank/DDBJ whole genome shotgun (WGS) entry which is preliminary data.</text>
</comment>
<protein>
    <submittedName>
        <fullName evidence="2">Putative S-layer protein</fullName>
    </submittedName>
</protein>
<organism evidence="2 3">
    <name type="scientific">Lentilactobacillus kisonensis F0435</name>
    <dbReference type="NCBI Taxonomy" id="797516"/>
    <lineage>
        <taxon>Bacteria</taxon>
        <taxon>Bacillati</taxon>
        <taxon>Bacillota</taxon>
        <taxon>Bacilli</taxon>
        <taxon>Lactobacillales</taxon>
        <taxon>Lactobacillaceae</taxon>
        <taxon>Lentilactobacillus</taxon>
    </lineage>
</organism>
<dbReference type="RefSeq" id="WP_008855437.1">
    <property type="nucleotide sequence ID" value="NZ_JH590995.1"/>
</dbReference>
<dbReference type="STRING" id="797516.HMPREF9104_00243"/>
<feature type="region of interest" description="Disordered" evidence="1">
    <location>
        <begin position="163"/>
        <end position="200"/>
    </location>
</feature>
<gene>
    <name evidence="2" type="ORF">HMPREF9104_00243</name>
</gene>
<evidence type="ECO:0000256" key="1">
    <source>
        <dbReference type="SAM" id="MobiDB-lite"/>
    </source>
</evidence>
<proteinExistence type="predicted"/>
<dbReference type="HOGENOM" id="CLU_029521_2_0_9"/>